<evidence type="ECO:0000313" key="1">
    <source>
        <dbReference type="EMBL" id="KAF7348096.1"/>
    </source>
</evidence>
<organism evidence="1 2">
    <name type="scientific">Mycena sanguinolenta</name>
    <dbReference type="NCBI Taxonomy" id="230812"/>
    <lineage>
        <taxon>Eukaryota</taxon>
        <taxon>Fungi</taxon>
        <taxon>Dikarya</taxon>
        <taxon>Basidiomycota</taxon>
        <taxon>Agaricomycotina</taxon>
        <taxon>Agaricomycetes</taxon>
        <taxon>Agaricomycetidae</taxon>
        <taxon>Agaricales</taxon>
        <taxon>Marasmiineae</taxon>
        <taxon>Mycenaceae</taxon>
        <taxon>Mycena</taxon>
    </lineage>
</organism>
<name>A0A8H6XX97_9AGAR</name>
<evidence type="ECO:0000313" key="2">
    <source>
        <dbReference type="Proteomes" id="UP000623467"/>
    </source>
</evidence>
<dbReference type="Proteomes" id="UP000623467">
    <property type="component" value="Unassembled WGS sequence"/>
</dbReference>
<accession>A0A8H6XX97</accession>
<keyword evidence="2" id="KW-1185">Reference proteome</keyword>
<gene>
    <name evidence="1" type="ORF">MSAN_01762200</name>
</gene>
<comment type="caution">
    <text evidence="1">The sequence shown here is derived from an EMBL/GenBank/DDBJ whole genome shotgun (WGS) entry which is preliminary data.</text>
</comment>
<dbReference type="EMBL" id="JACAZH010000017">
    <property type="protein sequence ID" value="KAF7348096.1"/>
    <property type="molecule type" value="Genomic_DNA"/>
</dbReference>
<dbReference type="AlphaFoldDB" id="A0A8H6XX97"/>
<dbReference type="Gene3D" id="3.40.50.720">
    <property type="entry name" value="NAD(P)-binding Rossmann-like Domain"/>
    <property type="match status" value="1"/>
</dbReference>
<reference evidence="1" key="1">
    <citation type="submission" date="2020-05" db="EMBL/GenBank/DDBJ databases">
        <title>Mycena genomes resolve the evolution of fungal bioluminescence.</title>
        <authorList>
            <person name="Tsai I.J."/>
        </authorList>
    </citation>
    <scope>NUCLEOTIDE SEQUENCE</scope>
    <source>
        <strain evidence="1">160909Yilan</strain>
    </source>
</reference>
<protein>
    <submittedName>
        <fullName evidence="1">Uncharacterized protein</fullName>
    </submittedName>
</protein>
<proteinExistence type="predicted"/>
<sequence length="113" mass="12184">MYISFLANPDSTFTAIATNMIKKEDNKAALIGIGFLTPDGLPNPEFATWKTRGQGAATTIAAAFDTRLESKSGAYLVDSVEATDKIAPHCSDPETAAKLWTITEEIIGEKFEL</sequence>
<dbReference type="OrthoDB" id="191139at2759"/>